<keyword evidence="3" id="KW-1185">Reference proteome</keyword>
<organism evidence="2 3">
    <name type="scientific">Pseudopithomyces chartarum</name>
    <dbReference type="NCBI Taxonomy" id="1892770"/>
    <lineage>
        <taxon>Eukaryota</taxon>
        <taxon>Fungi</taxon>
        <taxon>Dikarya</taxon>
        <taxon>Ascomycota</taxon>
        <taxon>Pezizomycotina</taxon>
        <taxon>Dothideomycetes</taxon>
        <taxon>Pleosporomycetidae</taxon>
        <taxon>Pleosporales</taxon>
        <taxon>Massarineae</taxon>
        <taxon>Didymosphaeriaceae</taxon>
        <taxon>Pseudopithomyces</taxon>
    </lineage>
</organism>
<dbReference type="AlphaFoldDB" id="A0AAN6LXM4"/>
<protein>
    <recommendedName>
        <fullName evidence="1">Prion-inhibition and propagation HeLo domain-containing protein</fullName>
    </recommendedName>
</protein>
<name>A0AAN6LXM4_9PLEO</name>
<dbReference type="Proteomes" id="UP001280581">
    <property type="component" value="Unassembled WGS sequence"/>
</dbReference>
<sequence>MAETAVGIVGLLSLFTTAVDGFNYVKIARSYYDDFAVALLRLKAASLRLSRWGEAVGIREGSPVHIAESQYEEAEAILRTLFKKAQREAATIVGNTDSVAHFSSVDMSRVQAATHAGLAATIGKRINRKFIRTTDQVKWALYKRAGLDRLLKSIDDSIDFFESLVPAMVGAARDQNTTAGAQNGETETTESQIMQELAEKELVDIQETISADQGIDITPLQVVETLQEATSGPESPDPYLQKAANKALELLRSYTEYSFTPTISNVESKGGIVAAVNHGNVTSTFGRD</sequence>
<gene>
    <name evidence="2" type="ORF">GRF29_44g210932</name>
</gene>
<evidence type="ECO:0000259" key="1">
    <source>
        <dbReference type="Pfam" id="PF14479"/>
    </source>
</evidence>
<feature type="domain" description="Prion-inhibition and propagation HeLo" evidence="1">
    <location>
        <begin position="4"/>
        <end position="172"/>
    </location>
</feature>
<dbReference type="Gene3D" id="1.20.120.1020">
    <property type="entry name" value="Prion-inhibition and propagation, HeLo domain"/>
    <property type="match status" value="1"/>
</dbReference>
<evidence type="ECO:0000313" key="2">
    <source>
        <dbReference type="EMBL" id="KAK3209648.1"/>
    </source>
</evidence>
<evidence type="ECO:0000313" key="3">
    <source>
        <dbReference type="Proteomes" id="UP001280581"/>
    </source>
</evidence>
<accession>A0AAN6LXM4</accession>
<dbReference type="Pfam" id="PF14479">
    <property type="entry name" value="HeLo"/>
    <property type="match status" value="1"/>
</dbReference>
<proteinExistence type="predicted"/>
<comment type="caution">
    <text evidence="2">The sequence shown here is derived from an EMBL/GenBank/DDBJ whole genome shotgun (WGS) entry which is preliminary data.</text>
</comment>
<dbReference type="EMBL" id="WVTA01000005">
    <property type="protein sequence ID" value="KAK3209648.1"/>
    <property type="molecule type" value="Genomic_DNA"/>
</dbReference>
<reference evidence="2 3" key="1">
    <citation type="submission" date="2021-02" db="EMBL/GenBank/DDBJ databases">
        <title>Genome assembly of Pseudopithomyces chartarum.</title>
        <authorList>
            <person name="Jauregui R."/>
            <person name="Singh J."/>
            <person name="Voisey C."/>
        </authorList>
    </citation>
    <scope>NUCLEOTIDE SEQUENCE [LARGE SCALE GENOMIC DNA]</scope>
    <source>
        <strain evidence="2 3">AGR01</strain>
    </source>
</reference>
<dbReference type="InterPro" id="IPR029498">
    <property type="entry name" value="HeLo_dom"/>
</dbReference>
<dbReference type="InterPro" id="IPR038305">
    <property type="entry name" value="HeLo_sf"/>
</dbReference>